<organism evidence="9 10">
    <name type="scientific">Sutcliffiella rhizosphaerae</name>
    <dbReference type="NCBI Taxonomy" id="2880967"/>
    <lineage>
        <taxon>Bacteria</taxon>
        <taxon>Bacillati</taxon>
        <taxon>Bacillota</taxon>
        <taxon>Bacilli</taxon>
        <taxon>Bacillales</taxon>
        <taxon>Bacillaceae</taxon>
        <taxon>Sutcliffiella</taxon>
    </lineage>
</organism>
<dbReference type="Pfam" id="PF04542">
    <property type="entry name" value="Sigma70_r2"/>
    <property type="match status" value="1"/>
</dbReference>
<dbReference type="SUPFAM" id="SSF88659">
    <property type="entry name" value="Sigma3 and sigma4 domains of RNA polymerase sigma factors"/>
    <property type="match status" value="1"/>
</dbReference>
<dbReference type="PANTHER" id="PTHR43133">
    <property type="entry name" value="RNA POLYMERASE ECF-TYPE SIGMA FACTO"/>
    <property type="match status" value="1"/>
</dbReference>
<reference evidence="9 10" key="1">
    <citation type="submission" date="2021-10" db="EMBL/GenBank/DDBJ databases">
        <authorList>
            <person name="Criscuolo A."/>
        </authorList>
    </citation>
    <scope>NUCLEOTIDE SEQUENCE [LARGE SCALE GENOMIC DNA]</scope>
    <source>
        <strain evidence="10">CIP 111883</strain>
    </source>
</reference>
<sequence>MEQHSRKQRINSWYEVYSNDVFNYAFFMIGDREQALDIVQDTFIRAYNNLEKFEGGREKSWLFRIARNLTIDYIRKNITLANYLSFLPFGMNNSERSAEDIAIFNESEKQLYLALSKIKPSFRDVIILRKIKEFSIGETAEILDCSEAKVKVDLFRALKVLRKELEKEGFKYEAI</sequence>
<keyword evidence="10" id="KW-1185">Reference proteome</keyword>
<proteinExistence type="inferred from homology"/>
<evidence type="ECO:0000256" key="5">
    <source>
        <dbReference type="ARBA" id="ARBA00023163"/>
    </source>
</evidence>
<dbReference type="Proteomes" id="UP000789833">
    <property type="component" value="Unassembled WGS sequence"/>
</dbReference>
<evidence type="ECO:0000256" key="4">
    <source>
        <dbReference type="ARBA" id="ARBA00023125"/>
    </source>
</evidence>
<dbReference type="InterPro" id="IPR007627">
    <property type="entry name" value="RNA_pol_sigma70_r2"/>
</dbReference>
<dbReference type="InterPro" id="IPR013249">
    <property type="entry name" value="RNA_pol_sigma70_r4_t2"/>
</dbReference>
<dbReference type="InterPro" id="IPR039425">
    <property type="entry name" value="RNA_pol_sigma-70-like"/>
</dbReference>
<name>A0ABM8YK92_9BACI</name>
<dbReference type="NCBIfam" id="TIGR02937">
    <property type="entry name" value="sigma70-ECF"/>
    <property type="match status" value="1"/>
</dbReference>
<dbReference type="InterPro" id="IPR014284">
    <property type="entry name" value="RNA_pol_sigma-70_dom"/>
</dbReference>
<evidence type="ECO:0000256" key="1">
    <source>
        <dbReference type="ARBA" id="ARBA00010641"/>
    </source>
</evidence>
<dbReference type="RefSeq" id="WP_230500290.1">
    <property type="nucleotide sequence ID" value="NZ_CAKJTJ010000004.1"/>
</dbReference>
<evidence type="ECO:0000313" key="9">
    <source>
        <dbReference type="EMBL" id="CAG9620356.1"/>
    </source>
</evidence>
<feature type="domain" description="RNA polymerase sigma factor 70 region 4 type 2" evidence="8">
    <location>
        <begin position="110"/>
        <end position="159"/>
    </location>
</feature>
<evidence type="ECO:0000256" key="3">
    <source>
        <dbReference type="ARBA" id="ARBA00023082"/>
    </source>
</evidence>
<dbReference type="SUPFAM" id="SSF88946">
    <property type="entry name" value="Sigma2 domain of RNA polymerase sigma factors"/>
    <property type="match status" value="1"/>
</dbReference>
<accession>A0ABM8YK92</accession>
<dbReference type="InterPro" id="IPR013324">
    <property type="entry name" value="RNA_pol_sigma_r3/r4-like"/>
</dbReference>
<evidence type="ECO:0000259" key="7">
    <source>
        <dbReference type="Pfam" id="PF04542"/>
    </source>
</evidence>
<dbReference type="InterPro" id="IPR000838">
    <property type="entry name" value="RNA_pol_sigma70_ECF_CS"/>
</dbReference>
<keyword evidence="5 6" id="KW-0804">Transcription</keyword>
<comment type="similarity">
    <text evidence="1 6">Belongs to the sigma-70 factor family. ECF subfamily.</text>
</comment>
<gene>
    <name evidence="9" type="primary">sigX_1</name>
    <name evidence="9" type="ORF">BACCIP111883_01124</name>
</gene>
<dbReference type="InterPro" id="IPR013325">
    <property type="entry name" value="RNA_pol_sigma_r2"/>
</dbReference>
<dbReference type="Pfam" id="PF08281">
    <property type="entry name" value="Sigma70_r4_2"/>
    <property type="match status" value="1"/>
</dbReference>
<feature type="domain" description="RNA polymerase sigma-70 region 2" evidence="7">
    <location>
        <begin position="14"/>
        <end position="77"/>
    </location>
</feature>
<dbReference type="EMBL" id="CAKJTJ010000004">
    <property type="protein sequence ID" value="CAG9620356.1"/>
    <property type="molecule type" value="Genomic_DNA"/>
</dbReference>
<evidence type="ECO:0000256" key="2">
    <source>
        <dbReference type="ARBA" id="ARBA00023015"/>
    </source>
</evidence>
<evidence type="ECO:0000313" key="10">
    <source>
        <dbReference type="Proteomes" id="UP000789833"/>
    </source>
</evidence>
<evidence type="ECO:0000259" key="8">
    <source>
        <dbReference type="Pfam" id="PF08281"/>
    </source>
</evidence>
<dbReference type="CDD" id="cd06171">
    <property type="entry name" value="Sigma70_r4"/>
    <property type="match status" value="1"/>
</dbReference>
<keyword evidence="4 6" id="KW-0238">DNA-binding</keyword>
<dbReference type="PROSITE" id="PS01063">
    <property type="entry name" value="SIGMA70_ECF"/>
    <property type="match status" value="1"/>
</dbReference>
<keyword evidence="3 6" id="KW-0731">Sigma factor</keyword>
<evidence type="ECO:0000256" key="6">
    <source>
        <dbReference type="RuleBase" id="RU000716"/>
    </source>
</evidence>
<dbReference type="Gene3D" id="1.10.1740.10">
    <property type="match status" value="1"/>
</dbReference>
<keyword evidence="2 6" id="KW-0805">Transcription regulation</keyword>
<dbReference type="Gene3D" id="1.10.10.10">
    <property type="entry name" value="Winged helix-like DNA-binding domain superfamily/Winged helix DNA-binding domain"/>
    <property type="match status" value="1"/>
</dbReference>
<protein>
    <recommendedName>
        <fullName evidence="6">RNA polymerase sigma factor</fullName>
    </recommendedName>
</protein>
<comment type="caution">
    <text evidence="9">The sequence shown here is derived from an EMBL/GenBank/DDBJ whole genome shotgun (WGS) entry which is preliminary data.</text>
</comment>
<dbReference type="PANTHER" id="PTHR43133:SF60">
    <property type="entry name" value="RNA POLYMERASE SIGMA FACTOR SIGV"/>
    <property type="match status" value="1"/>
</dbReference>
<dbReference type="InterPro" id="IPR036388">
    <property type="entry name" value="WH-like_DNA-bd_sf"/>
</dbReference>